<feature type="transmembrane region" description="Helical" evidence="10">
    <location>
        <begin position="68"/>
        <end position="89"/>
    </location>
</feature>
<dbReference type="Proteomes" id="UP001057134">
    <property type="component" value="Chromosome"/>
</dbReference>
<sequence>MANINWLELFLDPNTQWILLGSILLGLSSGVLGSFAYLRKQSLMGDALAHAALPGVCIAFMLTGSKSILFFLIGAAVSGIIATFGVGFVTRNSRIKQDSALGIVLSVFFGFGIVLLTQIQHGGSGNQSGLDKFLFGQAASMIHSDVVVMTIVALVLVAACALLFKEFKLLSFDSGFAKGLGYPVAFLEQLLMFLIVVAVVVGIQAVGVVLMSALLITPAVSARYWTERLGVMVALSGLFGAISGFAGTLASTTANNLPTGPLSVLAATALFAVSVVCAPRRGLLAKLLLRLSVRRAVLDEREPGTPLRRGQTAASLAAETQARKEGQA</sequence>
<feature type="transmembrane region" description="Helical" evidence="10">
    <location>
        <begin position="17"/>
        <end position="38"/>
    </location>
</feature>
<organism evidence="11 12">
    <name type="scientific">Paenibacillus konkukensis</name>
    <dbReference type="NCBI Taxonomy" id="2020716"/>
    <lineage>
        <taxon>Bacteria</taxon>
        <taxon>Bacillati</taxon>
        <taxon>Bacillota</taxon>
        <taxon>Bacilli</taxon>
        <taxon>Bacillales</taxon>
        <taxon>Paenibacillaceae</taxon>
        <taxon>Paenibacillus</taxon>
    </lineage>
</organism>
<dbReference type="InterPro" id="IPR037294">
    <property type="entry name" value="ABC_BtuC-like"/>
</dbReference>
<keyword evidence="12" id="KW-1185">Reference proteome</keyword>
<reference evidence="11" key="1">
    <citation type="submission" date="2018-02" db="EMBL/GenBank/DDBJ databases">
        <authorList>
            <person name="Kim S.-K."/>
            <person name="Jung H.-I."/>
            <person name="Lee S.-W."/>
        </authorList>
    </citation>
    <scope>NUCLEOTIDE SEQUENCE</scope>
    <source>
        <strain evidence="11">SK3146</strain>
    </source>
</reference>
<feature type="region of interest" description="Disordered" evidence="9">
    <location>
        <begin position="303"/>
        <end position="328"/>
    </location>
</feature>
<dbReference type="Pfam" id="PF00950">
    <property type="entry name" value="ABC-3"/>
    <property type="match status" value="1"/>
</dbReference>
<dbReference type="Gene3D" id="1.10.3470.10">
    <property type="entry name" value="ABC transporter involved in vitamin B12 uptake, BtuC"/>
    <property type="match status" value="1"/>
</dbReference>
<keyword evidence="6 10" id="KW-1133">Transmembrane helix</keyword>
<gene>
    <name evidence="11" type="primary">mntB_1</name>
    <name evidence="11" type="ORF">SK3146_05495</name>
</gene>
<feature type="transmembrane region" description="Helical" evidence="10">
    <location>
        <begin position="193"/>
        <end position="217"/>
    </location>
</feature>
<name>A0ABY4RUJ9_9BACL</name>
<evidence type="ECO:0000256" key="8">
    <source>
        <dbReference type="RuleBase" id="RU003943"/>
    </source>
</evidence>
<evidence type="ECO:0000256" key="3">
    <source>
        <dbReference type="ARBA" id="ARBA00022448"/>
    </source>
</evidence>
<feature type="transmembrane region" description="Helical" evidence="10">
    <location>
        <begin position="45"/>
        <end position="62"/>
    </location>
</feature>
<keyword evidence="7 10" id="KW-0472">Membrane</keyword>
<dbReference type="EMBL" id="CP027059">
    <property type="protein sequence ID" value="UQZ86202.1"/>
    <property type="molecule type" value="Genomic_DNA"/>
</dbReference>
<keyword evidence="5 8" id="KW-0812">Transmembrane</keyword>
<proteinExistence type="inferred from homology"/>
<feature type="transmembrane region" description="Helical" evidence="10">
    <location>
        <begin position="262"/>
        <end position="280"/>
    </location>
</feature>
<evidence type="ECO:0000313" key="12">
    <source>
        <dbReference type="Proteomes" id="UP001057134"/>
    </source>
</evidence>
<feature type="transmembrane region" description="Helical" evidence="10">
    <location>
        <begin position="141"/>
        <end position="164"/>
    </location>
</feature>
<feature type="transmembrane region" description="Helical" evidence="10">
    <location>
        <begin position="169"/>
        <end position="187"/>
    </location>
</feature>
<evidence type="ECO:0000256" key="4">
    <source>
        <dbReference type="ARBA" id="ARBA00022475"/>
    </source>
</evidence>
<reference evidence="11" key="2">
    <citation type="journal article" date="2021" name="J Anim Sci Technol">
        <title>Complete genome sequence of Paenibacillus konkukensis sp. nov. SK3146 as a potential probiotic strain.</title>
        <authorList>
            <person name="Jung H.I."/>
            <person name="Park S."/>
            <person name="Niu K.M."/>
            <person name="Lee S.W."/>
            <person name="Kothari D."/>
            <person name="Yi K.J."/>
            <person name="Kim S.K."/>
        </authorList>
    </citation>
    <scope>NUCLEOTIDE SEQUENCE</scope>
    <source>
        <strain evidence="11">SK3146</strain>
    </source>
</reference>
<comment type="similarity">
    <text evidence="2 8">Belongs to the ABC-3 integral membrane protein family.</text>
</comment>
<evidence type="ECO:0000256" key="6">
    <source>
        <dbReference type="ARBA" id="ARBA00022989"/>
    </source>
</evidence>
<evidence type="ECO:0000256" key="9">
    <source>
        <dbReference type="SAM" id="MobiDB-lite"/>
    </source>
</evidence>
<keyword evidence="3 8" id="KW-0813">Transport</keyword>
<evidence type="ECO:0000256" key="2">
    <source>
        <dbReference type="ARBA" id="ARBA00008034"/>
    </source>
</evidence>
<comment type="subcellular location">
    <subcellularLocation>
        <location evidence="1 8">Cell membrane</location>
        <topology evidence="1 8">Multi-pass membrane protein</topology>
    </subcellularLocation>
</comment>
<dbReference type="PANTHER" id="PTHR30477:SF3">
    <property type="entry name" value="METAL TRANSPORT SYSTEM MEMBRANE PROTEIN CT_069-RELATED"/>
    <property type="match status" value="1"/>
</dbReference>
<dbReference type="SUPFAM" id="SSF81345">
    <property type="entry name" value="ABC transporter involved in vitamin B12 uptake, BtuC"/>
    <property type="match status" value="1"/>
</dbReference>
<accession>A0ABY4RUJ9</accession>
<feature type="transmembrane region" description="Helical" evidence="10">
    <location>
        <begin position="101"/>
        <end position="121"/>
    </location>
</feature>
<feature type="transmembrane region" description="Helical" evidence="10">
    <location>
        <begin position="229"/>
        <end position="250"/>
    </location>
</feature>
<keyword evidence="4" id="KW-1003">Cell membrane</keyword>
<dbReference type="RefSeq" id="WP_249861760.1">
    <property type="nucleotide sequence ID" value="NZ_CP027059.1"/>
</dbReference>
<dbReference type="InterPro" id="IPR001626">
    <property type="entry name" value="ABC_TroCD"/>
</dbReference>
<dbReference type="PANTHER" id="PTHR30477">
    <property type="entry name" value="ABC-TRANSPORTER METAL-BINDING PROTEIN"/>
    <property type="match status" value="1"/>
</dbReference>
<dbReference type="CDD" id="cd06550">
    <property type="entry name" value="TM_ABC_iron-siderophores_like"/>
    <property type="match status" value="1"/>
</dbReference>
<evidence type="ECO:0000256" key="10">
    <source>
        <dbReference type="SAM" id="Phobius"/>
    </source>
</evidence>
<protein>
    <submittedName>
        <fullName evidence="11">Manganese transport system membrane protein MntB</fullName>
    </submittedName>
</protein>
<evidence type="ECO:0000256" key="7">
    <source>
        <dbReference type="ARBA" id="ARBA00023136"/>
    </source>
</evidence>
<evidence type="ECO:0000313" key="11">
    <source>
        <dbReference type="EMBL" id="UQZ86202.1"/>
    </source>
</evidence>
<evidence type="ECO:0000256" key="1">
    <source>
        <dbReference type="ARBA" id="ARBA00004651"/>
    </source>
</evidence>
<evidence type="ECO:0000256" key="5">
    <source>
        <dbReference type="ARBA" id="ARBA00022692"/>
    </source>
</evidence>